<evidence type="ECO:0000313" key="1">
    <source>
        <dbReference type="EMBL" id="TDS15940.1"/>
    </source>
</evidence>
<evidence type="ECO:0008006" key="3">
    <source>
        <dbReference type="Google" id="ProtNLM"/>
    </source>
</evidence>
<evidence type="ECO:0000313" key="2">
    <source>
        <dbReference type="Proteomes" id="UP000294752"/>
    </source>
</evidence>
<accession>A0A4R7D4X4</accession>
<dbReference type="PROSITE" id="PS51257">
    <property type="entry name" value="PROKAR_LIPOPROTEIN"/>
    <property type="match status" value="1"/>
</dbReference>
<comment type="caution">
    <text evidence="1">The sequence shown here is derived from an EMBL/GenBank/DDBJ whole genome shotgun (WGS) entry which is preliminary data.</text>
</comment>
<proteinExistence type="predicted"/>
<dbReference type="AlphaFoldDB" id="A0A4R7D4X4"/>
<organism evidence="1 2">
    <name type="scientific">Sphingobacterium paludis</name>
    <dbReference type="NCBI Taxonomy" id="1476465"/>
    <lineage>
        <taxon>Bacteria</taxon>
        <taxon>Pseudomonadati</taxon>
        <taxon>Bacteroidota</taxon>
        <taxon>Sphingobacteriia</taxon>
        <taxon>Sphingobacteriales</taxon>
        <taxon>Sphingobacteriaceae</taxon>
        <taxon>Sphingobacterium</taxon>
    </lineage>
</organism>
<dbReference type="RefSeq" id="WP_133639228.1">
    <property type="nucleotide sequence ID" value="NZ_SNZV01000002.1"/>
</dbReference>
<name>A0A4R7D4X4_9SPHI</name>
<dbReference type="EMBL" id="SNZV01000002">
    <property type="protein sequence ID" value="TDS15940.1"/>
    <property type="molecule type" value="Genomic_DNA"/>
</dbReference>
<gene>
    <name evidence="1" type="ORF">B0I21_102257</name>
</gene>
<sequence>MLKKRLFQYTFIVLTAVIGFYSCERNDAEPDLQMRRFSRLYVSFEGFRSSTTAPDSNIRMVYPADSSGLFRFSQAHVSDAQGGGPIFYHSTLASLFQASANLNGVNDTSVYTLNVGGNTGTLRNVGRMGNRLYNTVRGLTYHALSNRLFIVNGSGANAGVYVVDSPRSRTGFAAPVKRLRTLGYQMWGAAYADNKLLVSKLGAEGGLCIFDNITTIDVRPTDSVADLSLNARVLPIEGAQNLRGLSYDTVKNVLAMVDFSAGSGRILVFENVAEMLNSTAGTTIRPTRIISGAATGLLQPVEVLIDPRETGTYIYVADRVARRISRFSIGDSGNVAPDQSLSTGNQIPVGLTLDVRELQ</sequence>
<dbReference type="Proteomes" id="UP000294752">
    <property type="component" value="Unassembled WGS sequence"/>
</dbReference>
<dbReference type="OrthoDB" id="697094at2"/>
<reference evidence="1 2" key="1">
    <citation type="submission" date="2019-03" db="EMBL/GenBank/DDBJ databases">
        <title>Genomic Encyclopedia of Type Strains, Phase III (KMG-III): the genomes of soil and plant-associated and newly described type strains.</title>
        <authorList>
            <person name="Whitman W."/>
        </authorList>
    </citation>
    <scope>NUCLEOTIDE SEQUENCE [LARGE SCALE GENOMIC DNA]</scope>
    <source>
        <strain evidence="1 2">CGMCC 1.12801</strain>
    </source>
</reference>
<dbReference type="SUPFAM" id="SSF63825">
    <property type="entry name" value="YWTD domain"/>
    <property type="match status" value="1"/>
</dbReference>
<keyword evidence="2" id="KW-1185">Reference proteome</keyword>
<protein>
    <recommendedName>
        <fullName evidence="3">DUF4374 domain-containing protein</fullName>
    </recommendedName>
</protein>